<dbReference type="InterPro" id="IPR010569">
    <property type="entry name" value="Myotubularin-like_Pase_dom"/>
</dbReference>
<evidence type="ECO:0000256" key="1">
    <source>
        <dbReference type="ARBA" id="ARBA00007471"/>
    </source>
</evidence>
<dbReference type="SUPFAM" id="SSF52799">
    <property type="entry name" value="(Phosphotyrosine protein) phosphatases II"/>
    <property type="match status" value="1"/>
</dbReference>
<dbReference type="FunFam" id="2.30.29.30:FF:000135">
    <property type="entry name" value="Myotubularin related protein 6"/>
    <property type="match status" value="1"/>
</dbReference>
<dbReference type="PROSITE" id="PS00383">
    <property type="entry name" value="TYR_PHOSPHATASE_1"/>
    <property type="match status" value="1"/>
</dbReference>
<feature type="binding site" evidence="5">
    <location>
        <begin position="363"/>
        <end position="364"/>
    </location>
    <ligand>
        <name>substrate</name>
    </ligand>
</feature>
<dbReference type="GO" id="GO:0004438">
    <property type="term" value="F:phosphatidylinositol-3-phosphate phosphatase activity"/>
    <property type="evidence" value="ECO:0007669"/>
    <property type="project" value="TreeGrafter"/>
</dbReference>
<gene>
    <name evidence="7" type="ORF">CHS0354_007498</name>
</gene>
<protein>
    <recommendedName>
        <fullName evidence="6">Myotubularin phosphatase domain-containing protein</fullName>
    </recommendedName>
</protein>
<feature type="domain" description="Myotubularin phosphatase" evidence="6">
    <location>
        <begin position="214"/>
        <end position="590"/>
    </location>
</feature>
<dbReference type="CDD" id="cd14532">
    <property type="entry name" value="PTP-MTMR6-like"/>
    <property type="match status" value="1"/>
</dbReference>
<dbReference type="GO" id="GO:0046856">
    <property type="term" value="P:phosphatidylinositol dephosphorylation"/>
    <property type="evidence" value="ECO:0007669"/>
    <property type="project" value="TreeGrafter"/>
</dbReference>
<dbReference type="SUPFAM" id="SSF50729">
    <property type="entry name" value="PH domain-like"/>
    <property type="match status" value="1"/>
</dbReference>
<keyword evidence="3" id="KW-0443">Lipid metabolism</keyword>
<dbReference type="InterPro" id="IPR003595">
    <property type="entry name" value="Tyr_Pase_cat"/>
</dbReference>
<feature type="active site" description="Phosphocysteine intermediate" evidence="4">
    <location>
        <position position="425"/>
    </location>
</feature>
<dbReference type="InterPro" id="IPR011993">
    <property type="entry name" value="PH-like_dom_sf"/>
</dbReference>
<dbReference type="Pfam" id="PF21098">
    <property type="entry name" value="PH-GRAM_MTMR6-like"/>
    <property type="match status" value="1"/>
</dbReference>
<evidence type="ECO:0000256" key="4">
    <source>
        <dbReference type="PIRSR" id="PIRSR630564-1"/>
    </source>
</evidence>
<name>A0AAE0T8K3_9BIVA</name>
<reference evidence="7" key="2">
    <citation type="journal article" date="2021" name="Genome Biol. Evol.">
        <title>Developing a high-quality reference genome for a parasitic bivalve with doubly uniparental inheritance (Bivalvia: Unionida).</title>
        <authorList>
            <person name="Smith C.H."/>
        </authorList>
    </citation>
    <scope>NUCLEOTIDE SEQUENCE</scope>
    <source>
        <strain evidence="7">CHS0354</strain>
        <tissue evidence="7">Mantle</tissue>
    </source>
</reference>
<keyword evidence="2" id="KW-0378">Hydrolase</keyword>
<dbReference type="Pfam" id="PF06602">
    <property type="entry name" value="Myotub-related"/>
    <property type="match status" value="1"/>
</dbReference>
<evidence type="ECO:0000259" key="6">
    <source>
        <dbReference type="PROSITE" id="PS51339"/>
    </source>
</evidence>
<reference evidence="7" key="3">
    <citation type="submission" date="2023-05" db="EMBL/GenBank/DDBJ databases">
        <authorList>
            <person name="Smith C.H."/>
        </authorList>
    </citation>
    <scope>NUCLEOTIDE SEQUENCE</scope>
    <source>
        <strain evidence="7">CHS0354</strain>
        <tissue evidence="7">Mantle</tissue>
    </source>
</reference>
<dbReference type="Proteomes" id="UP001195483">
    <property type="component" value="Unassembled WGS sequence"/>
</dbReference>
<evidence type="ECO:0000256" key="2">
    <source>
        <dbReference type="ARBA" id="ARBA00022801"/>
    </source>
</evidence>
<proteinExistence type="inferred from homology"/>
<dbReference type="PANTHER" id="PTHR10807">
    <property type="entry name" value="MYOTUBULARIN-RELATED"/>
    <property type="match status" value="1"/>
</dbReference>
<dbReference type="PANTHER" id="PTHR10807:SF8">
    <property type="entry name" value="PHOSPHATIDYLINOSITOL-3-PHOSPHATE PHOSPHATASE"/>
    <property type="match status" value="1"/>
</dbReference>
<accession>A0AAE0T8K3</accession>
<dbReference type="AlphaFoldDB" id="A0AAE0T8K3"/>
<dbReference type="InterPro" id="IPR029021">
    <property type="entry name" value="Prot-tyrosine_phosphatase-like"/>
</dbReference>
<dbReference type="InterPro" id="IPR048994">
    <property type="entry name" value="PH-GRAM_MTMR6-9"/>
</dbReference>
<dbReference type="InterPro" id="IPR030564">
    <property type="entry name" value="Myotubularin"/>
</dbReference>
<dbReference type="CDD" id="cd13210">
    <property type="entry name" value="PH-GRAM_MTMR6-like"/>
    <property type="match status" value="1"/>
</dbReference>
<dbReference type="GO" id="GO:0106018">
    <property type="term" value="F:phosphatidylinositol-3,5-bisphosphate phosphatase activity"/>
    <property type="evidence" value="ECO:0007669"/>
    <property type="project" value="TreeGrafter"/>
</dbReference>
<dbReference type="PROSITE" id="PS51339">
    <property type="entry name" value="PPASE_MYOTUBULARIN"/>
    <property type="match status" value="1"/>
</dbReference>
<comment type="caution">
    <text evidence="7">The sequence shown here is derived from an EMBL/GenBank/DDBJ whole genome shotgun (WGS) entry which is preliminary data.</text>
</comment>
<dbReference type="Gene3D" id="2.30.29.30">
    <property type="entry name" value="Pleckstrin-homology domain (PH domain)/Phosphotyrosine-binding domain (PTB)"/>
    <property type="match status" value="1"/>
</dbReference>
<feature type="binding site" evidence="5">
    <location>
        <begin position="425"/>
        <end position="431"/>
    </location>
    <ligand>
        <name>substrate</name>
    </ligand>
</feature>
<evidence type="ECO:0000313" key="7">
    <source>
        <dbReference type="EMBL" id="KAK3605418.1"/>
    </source>
</evidence>
<dbReference type="EMBL" id="JAEAOA010000514">
    <property type="protein sequence ID" value="KAK3605418.1"/>
    <property type="molecule type" value="Genomic_DNA"/>
</dbReference>
<dbReference type="GO" id="GO:0005737">
    <property type="term" value="C:cytoplasm"/>
    <property type="evidence" value="ECO:0007669"/>
    <property type="project" value="TreeGrafter"/>
</dbReference>
<comment type="similarity">
    <text evidence="1">Belongs to the protein-tyrosine phosphatase family. Non-receptor class myotubularin subfamily.</text>
</comment>
<organism evidence="7 8">
    <name type="scientific">Potamilus streckersoni</name>
    <dbReference type="NCBI Taxonomy" id="2493646"/>
    <lineage>
        <taxon>Eukaryota</taxon>
        <taxon>Metazoa</taxon>
        <taxon>Spiralia</taxon>
        <taxon>Lophotrochozoa</taxon>
        <taxon>Mollusca</taxon>
        <taxon>Bivalvia</taxon>
        <taxon>Autobranchia</taxon>
        <taxon>Heteroconchia</taxon>
        <taxon>Palaeoheterodonta</taxon>
        <taxon>Unionida</taxon>
        <taxon>Unionoidea</taxon>
        <taxon>Unionidae</taxon>
        <taxon>Ambleminae</taxon>
        <taxon>Lampsilini</taxon>
        <taxon>Potamilus</taxon>
    </lineage>
</organism>
<evidence type="ECO:0000313" key="8">
    <source>
        <dbReference type="Proteomes" id="UP001195483"/>
    </source>
</evidence>
<dbReference type="SMART" id="SM00404">
    <property type="entry name" value="PTPc_motif"/>
    <property type="match status" value="1"/>
</dbReference>
<reference evidence="7" key="1">
    <citation type="journal article" date="2021" name="Genome Biol. Evol.">
        <title>A High-Quality Reference Genome for a Parasitic Bivalve with Doubly Uniparental Inheritance (Bivalvia: Unionida).</title>
        <authorList>
            <person name="Smith C.H."/>
        </authorList>
    </citation>
    <scope>NUCLEOTIDE SEQUENCE</scope>
    <source>
        <strain evidence="7">CHS0354</strain>
    </source>
</reference>
<dbReference type="InterPro" id="IPR016130">
    <property type="entry name" value="Tyr_Pase_AS"/>
</dbReference>
<sequence>MKVMRVNQCCIETSPSLNMKVMRVNQCCIETSTSLNMKVMKNLELGFLSNCAQDYTCIDPMNFWEWTQEKLDSGIQIVRDMGNLLDLRLILSQNADVKQVDGVKLMDRFNARNTACGTLYLTTTHLIFVDNGGKKEIWVLHMHMATIEKLPITTGGCPLQIHCKNFLCITFVIPKERDCHEIYLSLQELSRPTSIESLHAFHTSDSNDIPKSYGWNMYDTQTEYLRMGVPNELWSLSQINKDYEICDTYPRYIYVPACATTPVLVGSSKFRSRGRLPVLSYLHRGNQAAVCRCSQPLSGFSARCVEDEQMLHSILKVNPKSSFMYVVDTRPKINAMANKAAGKGYENESFYSDIKFHFLGIENIHIMRTSLQKLADVCELRNPSMNAFLTGLENSGWLKHIRAIVDTSVFIAKAVLEGISVLVHCSDGWDRTAQTCSLASLMLDPYYRSIQGFQALIEKEWLSFGHKFMDRCGHLDSVDPKEISPVFTQFLDGVWQMMQQFPCAFQFNERFLLTIHDHVYSCQFATFIGNCEKDRLDLRLSERAYSLWGFLTKHMTEYLNPVYRKEYEIMQPILIPDTSPQAIRFWKGMYNRFENGIHPRDQISDILAAAKDHSASLEDHIRLLEKRITQICKQLNKPDDVIHKKLQGFFSMDSLDGCLSEDGEIHKIHDSVNKHSEDNVTDKAPKNRTDEAISRTKYHENNVNQFKSDSESGFDESSSQLSRSGIEDGISTLDSSMLSRSSSFEKLSVDQLVLELKSIAMDWRSFRNVHNCSCAMPFDHFTTKRIFSHLLKAYCSKTVFVSSL</sequence>
<keyword evidence="8" id="KW-1185">Reference proteome</keyword>
<evidence type="ECO:0000256" key="3">
    <source>
        <dbReference type="ARBA" id="ARBA00023098"/>
    </source>
</evidence>
<evidence type="ECO:0000256" key="5">
    <source>
        <dbReference type="PIRSR" id="PIRSR630564-2"/>
    </source>
</evidence>